<dbReference type="AlphaFoldDB" id="A0A1F5BVF5"/>
<evidence type="ECO:0000313" key="3">
    <source>
        <dbReference type="Proteomes" id="UP000176650"/>
    </source>
</evidence>
<evidence type="ECO:0000259" key="1">
    <source>
        <dbReference type="Pfam" id="PF13192"/>
    </source>
</evidence>
<feature type="domain" description="Thioredoxin-like fold" evidence="1">
    <location>
        <begin position="8"/>
        <end position="80"/>
    </location>
</feature>
<proteinExistence type="predicted"/>
<comment type="caution">
    <text evidence="2">The sequence shown here is derived from an EMBL/GenBank/DDBJ whole genome shotgun (WGS) entry which is preliminary data.</text>
</comment>
<sequence>MKPVILEEVFSPGCHTCKELEVFWGTIAKDFPNVEFKRLSILDQEGQEQIQKHMIFASPGIIINGELFSSGGFNKEQLTAKLKELS</sequence>
<protein>
    <recommendedName>
        <fullName evidence="1">Thioredoxin-like fold domain-containing protein</fullName>
    </recommendedName>
</protein>
<accession>A0A1F5BVF5</accession>
<dbReference type="Gene3D" id="3.40.30.10">
    <property type="entry name" value="Glutaredoxin"/>
    <property type="match status" value="1"/>
</dbReference>
<organism evidence="2 3">
    <name type="scientific">Candidatus Azambacteria bacterium RIFCSPLOWO2_01_FULL_46_25</name>
    <dbReference type="NCBI Taxonomy" id="1797298"/>
    <lineage>
        <taxon>Bacteria</taxon>
        <taxon>Candidatus Azamiibacteriota</taxon>
    </lineage>
</organism>
<dbReference type="EMBL" id="MEYS01000001">
    <property type="protein sequence ID" value="OGD34594.1"/>
    <property type="molecule type" value="Genomic_DNA"/>
</dbReference>
<dbReference type="InterPro" id="IPR036249">
    <property type="entry name" value="Thioredoxin-like_sf"/>
</dbReference>
<dbReference type="Proteomes" id="UP000176650">
    <property type="component" value="Unassembled WGS sequence"/>
</dbReference>
<dbReference type="SUPFAM" id="SSF52833">
    <property type="entry name" value="Thioredoxin-like"/>
    <property type="match status" value="1"/>
</dbReference>
<gene>
    <name evidence="2" type="ORF">A2988_03770</name>
</gene>
<evidence type="ECO:0000313" key="2">
    <source>
        <dbReference type="EMBL" id="OGD34594.1"/>
    </source>
</evidence>
<dbReference type="STRING" id="1797298.A2988_03770"/>
<dbReference type="Pfam" id="PF13192">
    <property type="entry name" value="Thioredoxin_3"/>
    <property type="match status" value="1"/>
</dbReference>
<reference evidence="2 3" key="1">
    <citation type="journal article" date="2016" name="Nat. Commun.">
        <title>Thousands of microbial genomes shed light on interconnected biogeochemical processes in an aquifer system.</title>
        <authorList>
            <person name="Anantharaman K."/>
            <person name="Brown C.T."/>
            <person name="Hug L.A."/>
            <person name="Sharon I."/>
            <person name="Castelle C.J."/>
            <person name="Probst A.J."/>
            <person name="Thomas B.C."/>
            <person name="Singh A."/>
            <person name="Wilkins M.J."/>
            <person name="Karaoz U."/>
            <person name="Brodie E.L."/>
            <person name="Williams K.H."/>
            <person name="Hubbard S.S."/>
            <person name="Banfield J.F."/>
        </authorList>
    </citation>
    <scope>NUCLEOTIDE SEQUENCE [LARGE SCALE GENOMIC DNA]</scope>
</reference>
<dbReference type="InterPro" id="IPR012336">
    <property type="entry name" value="Thioredoxin-like_fold"/>
</dbReference>
<name>A0A1F5BVF5_9BACT</name>